<keyword evidence="1" id="KW-0805">Transcription regulation</keyword>
<dbReference type="Gene3D" id="1.10.260.40">
    <property type="entry name" value="lambda repressor-like DNA-binding domains"/>
    <property type="match status" value="1"/>
</dbReference>
<feature type="domain" description="HTH lacI-type" evidence="4">
    <location>
        <begin position="12"/>
        <end position="66"/>
    </location>
</feature>
<comment type="caution">
    <text evidence="5">The sequence shown here is derived from an EMBL/GenBank/DDBJ whole genome shotgun (WGS) entry which is preliminary data.</text>
</comment>
<evidence type="ECO:0000256" key="2">
    <source>
        <dbReference type="ARBA" id="ARBA00023125"/>
    </source>
</evidence>
<dbReference type="InterPro" id="IPR000843">
    <property type="entry name" value="HTH_LacI"/>
</dbReference>
<evidence type="ECO:0000313" key="5">
    <source>
        <dbReference type="EMBL" id="MDW5596990.1"/>
    </source>
</evidence>
<dbReference type="SUPFAM" id="SSF53822">
    <property type="entry name" value="Periplasmic binding protein-like I"/>
    <property type="match status" value="1"/>
</dbReference>
<dbReference type="Pfam" id="PF00356">
    <property type="entry name" value="LacI"/>
    <property type="match status" value="1"/>
</dbReference>
<name>A0ABU4HWW5_9ACTN</name>
<evidence type="ECO:0000256" key="1">
    <source>
        <dbReference type="ARBA" id="ARBA00023015"/>
    </source>
</evidence>
<gene>
    <name evidence="5" type="ORF">R7226_21765</name>
</gene>
<dbReference type="InterPro" id="IPR028082">
    <property type="entry name" value="Peripla_BP_I"/>
</dbReference>
<dbReference type="PANTHER" id="PTHR30146">
    <property type="entry name" value="LACI-RELATED TRANSCRIPTIONAL REPRESSOR"/>
    <property type="match status" value="1"/>
</dbReference>
<keyword evidence="6" id="KW-1185">Reference proteome</keyword>
<evidence type="ECO:0000256" key="3">
    <source>
        <dbReference type="ARBA" id="ARBA00023163"/>
    </source>
</evidence>
<dbReference type="Proteomes" id="UP001284601">
    <property type="component" value="Unassembled WGS sequence"/>
</dbReference>
<keyword evidence="2 5" id="KW-0238">DNA-binding</keyword>
<dbReference type="PROSITE" id="PS50932">
    <property type="entry name" value="HTH_LACI_2"/>
    <property type="match status" value="1"/>
</dbReference>
<dbReference type="InterPro" id="IPR010982">
    <property type="entry name" value="Lambda_DNA-bd_dom_sf"/>
</dbReference>
<dbReference type="InterPro" id="IPR046335">
    <property type="entry name" value="LacI/GalR-like_sensor"/>
</dbReference>
<dbReference type="RefSeq" id="WP_318599426.1">
    <property type="nucleotide sequence ID" value="NZ_JAWSTH010000071.1"/>
</dbReference>
<sequence length="342" mass="37202">MSRGPGNRARRITIRDVARAAGVSLTTVSDSLNGKGRVEASTREHVAAIATQLGYQANRNARSLRSGRTMTLALVLPRAATRPRDEEMLGIDYYMELASTASRAAFERDHAVLLLPPLSSTDDLRRFAVDGGIIVDPRANDPMVDLFERLNLPWVTVDRDVGRPDDHWWVSADNAGNTTMALDHLWEAGARRIALLTARAGWAWFRDSRRAYRAWARAHGQQPIIAEARLQALEPSAATAAAALLDGPDRPDAVFAPPDRFAAGILRAARERGLRVPEDLRIAAGVDSHLMLTADPPITALDLQPGVVGDAAVDLLIARIRGEDVERQRTVGAALRARTSTA</sequence>
<dbReference type="GO" id="GO:0003677">
    <property type="term" value="F:DNA binding"/>
    <property type="evidence" value="ECO:0007669"/>
    <property type="project" value="UniProtKB-KW"/>
</dbReference>
<dbReference type="SMART" id="SM00354">
    <property type="entry name" value="HTH_LACI"/>
    <property type="match status" value="1"/>
</dbReference>
<reference evidence="6" key="1">
    <citation type="submission" date="2023-07" db="EMBL/GenBank/DDBJ databases">
        <title>Conexibacter stalactiti sp. nov., isolated from stalactites in a lava cave and emended description of the genus Conexibacter.</title>
        <authorList>
            <person name="Lee S.D."/>
        </authorList>
    </citation>
    <scope>NUCLEOTIDE SEQUENCE [LARGE SCALE GENOMIC DNA]</scope>
    <source>
        <strain evidence="6">KCTC 39840</strain>
    </source>
</reference>
<dbReference type="CDD" id="cd01392">
    <property type="entry name" value="HTH_LacI"/>
    <property type="match status" value="1"/>
</dbReference>
<evidence type="ECO:0000313" key="6">
    <source>
        <dbReference type="Proteomes" id="UP001284601"/>
    </source>
</evidence>
<dbReference type="PANTHER" id="PTHR30146:SF153">
    <property type="entry name" value="LACTOSE OPERON REPRESSOR"/>
    <property type="match status" value="1"/>
</dbReference>
<keyword evidence="3" id="KW-0804">Transcription</keyword>
<evidence type="ECO:0000259" key="4">
    <source>
        <dbReference type="PROSITE" id="PS50932"/>
    </source>
</evidence>
<dbReference type="Gene3D" id="3.40.50.2300">
    <property type="match status" value="2"/>
</dbReference>
<proteinExistence type="predicted"/>
<dbReference type="Pfam" id="PF13377">
    <property type="entry name" value="Peripla_BP_3"/>
    <property type="match status" value="1"/>
</dbReference>
<organism evidence="5 6">
    <name type="scientific">Conexibacter stalactiti</name>
    <dbReference type="NCBI Taxonomy" id="1940611"/>
    <lineage>
        <taxon>Bacteria</taxon>
        <taxon>Bacillati</taxon>
        <taxon>Actinomycetota</taxon>
        <taxon>Thermoleophilia</taxon>
        <taxon>Solirubrobacterales</taxon>
        <taxon>Conexibacteraceae</taxon>
        <taxon>Conexibacter</taxon>
    </lineage>
</organism>
<dbReference type="EMBL" id="JAWSTH010000071">
    <property type="protein sequence ID" value="MDW5596990.1"/>
    <property type="molecule type" value="Genomic_DNA"/>
</dbReference>
<protein>
    <submittedName>
        <fullName evidence="5">LacI family DNA-binding transcriptional regulator</fullName>
    </submittedName>
</protein>
<accession>A0ABU4HWW5</accession>
<dbReference type="SUPFAM" id="SSF47413">
    <property type="entry name" value="lambda repressor-like DNA-binding domains"/>
    <property type="match status" value="1"/>
</dbReference>